<name>A0ABV1DPK6_9FIRM</name>
<evidence type="ECO:0000313" key="2">
    <source>
        <dbReference type="EMBL" id="MEQ2431562.1"/>
    </source>
</evidence>
<keyword evidence="1" id="KW-0812">Transmembrane</keyword>
<dbReference type="Proteomes" id="UP001457898">
    <property type="component" value="Unassembled WGS sequence"/>
</dbReference>
<reference evidence="2 3" key="1">
    <citation type="submission" date="2024-03" db="EMBL/GenBank/DDBJ databases">
        <title>Human intestinal bacterial collection.</title>
        <authorList>
            <person name="Pauvert C."/>
            <person name="Hitch T.C.A."/>
            <person name="Clavel T."/>
        </authorList>
    </citation>
    <scope>NUCLEOTIDE SEQUENCE [LARGE SCALE GENOMIC DNA]</scope>
    <source>
        <strain evidence="2 3">CLA-SR-H028</strain>
    </source>
</reference>
<evidence type="ECO:0008006" key="4">
    <source>
        <dbReference type="Google" id="ProtNLM"/>
    </source>
</evidence>
<organism evidence="2 3">
    <name type="scientific">Blautia caccae</name>
    <dbReference type="NCBI Taxonomy" id="3133175"/>
    <lineage>
        <taxon>Bacteria</taxon>
        <taxon>Bacillati</taxon>
        <taxon>Bacillota</taxon>
        <taxon>Clostridia</taxon>
        <taxon>Lachnospirales</taxon>
        <taxon>Lachnospiraceae</taxon>
        <taxon>Blautia</taxon>
    </lineage>
</organism>
<feature type="transmembrane region" description="Helical" evidence="1">
    <location>
        <begin position="193"/>
        <end position="212"/>
    </location>
</feature>
<protein>
    <recommendedName>
        <fullName evidence="4">DUF1048 domain-containing protein</fullName>
    </recommendedName>
</protein>
<keyword evidence="1" id="KW-1133">Transmembrane helix</keyword>
<dbReference type="EMBL" id="JBBMFP010000008">
    <property type="protein sequence ID" value="MEQ2431562.1"/>
    <property type="molecule type" value="Genomic_DNA"/>
</dbReference>
<evidence type="ECO:0000313" key="3">
    <source>
        <dbReference type="Proteomes" id="UP001457898"/>
    </source>
</evidence>
<dbReference type="Gene3D" id="1.10.1900.10">
    <property type="entry name" value="c-terminal domain of poly(a) binding protein"/>
    <property type="match status" value="1"/>
</dbReference>
<dbReference type="SUPFAM" id="SSF158560">
    <property type="entry name" value="BH3980-like"/>
    <property type="match status" value="1"/>
</dbReference>
<gene>
    <name evidence="2" type="ORF">WMO65_11150</name>
</gene>
<sequence>MNAGVEVIFHNPYLKIRRNNKDEAAKLAGPDWNVLNLLMKALSLPRIGLYDQELIKRDLIAMAKEARERGESLADIIGEDPKYFCDSLAESTGAATVGEKLLYWLELCVSNLWFWAIVLFLEYTQENGIMEIPVVFGSVYMALLFCISGIQIFVSSKYVFGRRMQRLVPAAAGFLGAALCCLPLYIFNDQQDLVWEIHAGIVFGVQLLLFLLTKLVFYIHMYHEAVKDGG</sequence>
<comment type="caution">
    <text evidence="2">The sequence shown here is derived from an EMBL/GenBank/DDBJ whole genome shotgun (WGS) entry which is preliminary data.</text>
</comment>
<keyword evidence="1" id="KW-0472">Membrane</keyword>
<feature type="transmembrane region" description="Helical" evidence="1">
    <location>
        <begin position="101"/>
        <end position="121"/>
    </location>
</feature>
<feature type="transmembrane region" description="Helical" evidence="1">
    <location>
        <begin position="133"/>
        <end position="155"/>
    </location>
</feature>
<proteinExistence type="predicted"/>
<evidence type="ECO:0000256" key="1">
    <source>
        <dbReference type="SAM" id="Phobius"/>
    </source>
</evidence>
<keyword evidence="3" id="KW-1185">Reference proteome</keyword>
<feature type="transmembrane region" description="Helical" evidence="1">
    <location>
        <begin position="167"/>
        <end position="187"/>
    </location>
</feature>
<dbReference type="RefSeq" id="WP_148391948.1">
    <property type="nucleotide sequence ID" value="NZ_JBBMFP010000008.1"/>
</dbReference>
<accession>A0ABV1DPK6</accession>